<dbReference type="STRING" id="1314777.A0A164PT57"/>
<keyword evidence="4" id="KW-1185">Reference proteome</keyword>
<reference evidence="3 4" key="1">
    <citation type="journal article" date="2016" name="Mol. Biol. Evol.">
        <title>Comparative Genomics of Early-Diverging Mushroom-Forming Fungi Provides Insights into the Origins of Lignocellulose Decay Capabilities.</title>
        <authorList>
            <person name="Nagy L.G."/>
            <person name="Riley R."/>
            <person name="Tritt A."/>
            <person name="Adam C."/>
            <person name="Daum C."/>
            <person name="Floudas D."/>
            <person name="Sun H."/>
            <person name="Yadav J.S."/>
            <person name="Pangilinan J."/>
            <person name="Larsson K.H."/>
            <person name="Matsuura K."/>
            <person name="Barry K."/>
            <person name="Labutti K."/>
            <person name="Kuo R."/>
            <person name="Ohm R.A."/>
            <person name="Bhattacharya S.S."/>
            <person name="Shirouzu T."/>
            <person name="Yoshinaga Y."/>
            <person name="Martin F.M."/>
            <person name="Grigoriev I.V."/>
            <person name="Hibbett D.S."/>
        </authorList>
    </citation>
    <scope>NUCLEOTIDE SEQUENCE [LARGE SCALE GENOMIC DNA]</scope>
    <source>
        <strain evidence="3 4">HHB9708</strain>
    </source>
</reference>
<dbReference type="EMBL" id="KV419431">
    <property type="protein sequence ID" value="KZS89014.1"/>
    <property type="molecule type" value="Genomic_DNA"/>
</dbReference>
<dbReference type="Proteomes" id="UP000076722">
    <property type="component" value="Unassembled WGS sequence"/>
</dbReference>
<feature type="compositionally biased region" description="Polar residues" evidence="1">
    <location>
        <begin position="576"/>
        <end position="586"/>
    </location>
</feature>
<keyword evidence="2" id="KW-0812">Transmembrane</keyword>
<feature type="region of interest" description="Disordered" evidence="1">
    <location>
        <begin position="434"/>
        <end position="474"/>
    </location>
</feature>
<evidence type="ECO:0000256" key="2">
    <source>
        <dbReference type="SAM" id="Phobius"/>
    </source>
</evidence>
<evidence type="ECO:0000313" key="4">
    <source>
        <dbReference type="Proteomes" id="UP000076722"/>
    </source>
</evidence>
<feature type="region of interest" description="Disordered" evidence="1">
    <location>
        <begin position="555"/>
        <end position="586"/>
    </location>
</feature>
<feature type="transmembrane region" description="Helical" evidence="2">
    <location>
        <begin position="251"/>
        <end position="272"/>
    </location>
</feature>
<feature type="transmembrane region" description="Helical" evidence="2">
    <location>
        <begin position="12"/>
        <end position="37"/>
    </location>
</feature>
<feature type="compositionally biased region" description="Polar residues" evidence="1">
    <location>
        <begin position="450"/>
        <end position="459"/>
    </location>
</feature>
<feature type="transmembrane region" description="Helical" evidence="2">
    <location>
        <begin position="284"/>
        <end position="305"/>
    </location>
</feature>
<sequence>MCPRKNPFSSRFVLVFTSVVLIHALTQLPLLILTLVFDINGDRGIRTAASSSNPSFDSFARNSTAVYTSSSSTNFSVQLCPDGISPGPLCTVIFPLDPSNINKQSKALVFLWPFQNFELHVREDVLLIILQVWLLATSLHFIFRYAVASLVTAFSIHTLTTIWSLLVLLRNQIQKKEIVAVFSSLFPRPFDPGNYKLTLDALKLSFNLVVLGVISFLGWRSLKECISNDIIGKAGDPYSCSSRTLIKKIQIGWQASSHLAVFFTASSAVLWIDRVFNLSSSIRLPVLFYVSFGGLLALLPLWIFLLYRTIQNTSYQLFVPHLLLSVLFLGSYAGLFVSPLFRWLFQSSLFIAIVTVCELTFMTVSLVMSGFWWWIVNNSQAWGLRTELDDLIKSLEEPPKKGFIEEKIDESATRSPRLLSIQWLRERIQAMSPKTSRSSIFPHIPMQIPPVTSSAPTSRRPSDPEAGGPKPSPTASMMIEAFTFMFRGSETGSNLTGSVKYPESEVQEGGYEYGYGYSYPRSPSHIQVLPPTRRSSQATQLSWYYSSSASEQNASSLQRIGSRDVMLQSPPRIAQVSPSGRSKTWV</sequence>
<keyword evidence="2" id="KW-0472">Membrane</keyword>
<evidence type="ECO:0000256" key="1">
    <source>
        <dbReference type="SAM" id="MobiDB-lite"/>
    </source>
</evidence>
<dbReference type="AlphaFoldDB" id="A0A164PT57"/>
<evidence type="ECO:0000313" key="3">
    <source>
        <dbReference type="EMBL" id="KZS89014.1"/>
    </source>
</evidence>
<keyword evidence="2" id="KW-1133">Transmembrane helix</keyword>
<feature type="transmembrane region" description="Helical" evidence="2">
    <location>
        <begin position="349"/>
        <end position="375"/>
    </location>
</feature>
<accession>A0A164PT57</accession>
<name>A0A164PT57_9AGAM</name>
<organism evidence="3 4">
    <name type="scientific">Sistotremastrum niveocremeum HHB9708</name>
    <dbReference type="NCBI Taxonomy" id="1314777"/>
    <lineage>
        <taxon>Eukaryota</taxon>
        <taxon>Fungi</taxon>
        <taxon>Dikarya</taxon>
        <taxon>Basidiomycota</taxon>
        <taxon>Agaricomycotina</taxon>
        <taxon>Agaricomycetes</taxon>
        <taxon>Sistotremastrales</taxon>
        <taxon>Sistotremastraceae</taxon>
        <taxon>Sertulicium</taxon>
        <taxon>Sertulicium niveocremeum</taxon>
    </lineage>
</organism>
<protein>
    <submittedName>
        <fullName evidence="3">Uncharacterized protein</fullName>
    </submittedName>
</protein>
<feature type="transmembrane region" description="Helical" evidence="2">
    <location>
        <begin position="125"/>
        <end position="143"/>
    </location>
</feature>
<gene>
    <name evidence="3" type="ORF">SISNIDRAFT_552333</name>
</gene>
<proteinExistence type="predicted"/>
<feature type="transmembrane region" description="Helical" evidence="2">
    <location>
        <begin position="317"/>
        <end position="337"/>
    </location>
</feature>
<feature type="transmembrane region" description="Helical" evidence="2">
    <location>
        <begin position="149"/>
        <end position="169"/>
    </location>
</feature>